<evidence type="ECO:0000256" key="1">
    <source>
        <dbReference type="SAM" id="MobiDB-lite"/>
    </source>
</evidence>
<proteinExistence type="predicted"/>
<dbReference type="Proteomes" id="UP000693970">
    <property type="component" value="Unassembled WGS sequence"/>
</dbReference>
<accession>A0A9K3P8N8</accession>
<comment type="caution">
    <text evidence="2">The sequence shown here is derived from an EMBL/GenBank/DDBJ whole genome shotgun (WGS) entry which is preliminary data.</text>
</comment>
<evidence type="ECO:0000313" key="4">
    <source>
        <dbReference type="Proteomes" id="UP000693970"/>
    </source>
</evidence>
<dbReference type="AlphaFoldDB" id="A0A9K3P8N8"/>
<sequence length="87" mass="10023">MQQLSVLLKTMLPTIQNWKGKNLMNEEKVQTNECQIWHSLPKTKHHLLVATEYGEFFYFPGAPADDEAEHTGEEDALDLASEDYENN</sequence>
<feature type="region of interest" description="Disordered" evidence="1">
    <location>
        <begin position="64"/>
        <end position="87"/>
    </location>
</feature>
<reference evidence="2" key="1">
    <citation type="journal article" date="2021" name="Sci. Rep.">
        <title>Diploid genomic architecture of Nitzschia inconspicua, an elite biomass production diatom.</title>
        <authorList>
            <person name="Oliver A."/>
            <person name="Podell S."/>
            <person name="Pinowska A."/>
            <person name="Traller J.C."/>
            <person name="Smith S.R."/>
            <person name="McClure R."/>
            <person name="Beliaev A."/>
            <person name="Bohutskyi P."/>
            <person name="Hill E.A."/>
            <person name="Rabines A."/>
            <person name="Zheng H."/>
            <person name="Allen L.Z."/>
            <person name="Kuo A."/>
            <person name="Grigoriev I.V."/>
            <person name="Allen A.E."/>
            <person name="Hazlebeck D."/>
            <person name="Allen E.E."/>
        </authorList>
    </citation>
    <scope>NUCLEOTIDE SEQUENCE</scope>
    <source>
        <strain evidence="2">Hildebrandi</strain>
    </source>
</reference>
<keyword evidence="4" id="KW-1185">Reference proteome</keyword>
<evidence type="ECO:0000313" key="2">
    <source>
        <dbReference type="EMBL" id="KAG7337810.1"/>
    </source>
</evidence>
<name>A0A9K3P8N8_9STRA</name>
<dbReference type="EMBL" id="JAGRRH010000014">
    <property type="protein sequence ID" value="KAG7358690.1"/>
    <property type="molecule type" value="Genomic_DNA"/>
</dbReference>
<dbReference type="EMBL" id="JAGRRH010000073">
    <property type="protein sequence ID" value="KAG7337810.1"/>
    <property type="molecule type" value="Genomic_DNA"/>
</dbReference>
<evidence type="ECO:0000313" key="3">
    <source>
        <dbReference type="EMBL" id="KAG7358690.1"/>
    </source>
</evidence>
<protein>
    <submittedName>
        <fullName evidence="2">Uncharacterized protein</fullName>
    </submittedName>
</protein>
<organism evidence="2 4">
    <name type="scientific">Nitzschia inconspicua</name>
    <dbReference type="NCBI Taxonomy" id="303405"/>
    <lineage>
        <taxon>Eukaryota</taxon>
        <taxon>Sar</taxon>
        <taxon>Stramenopiles</taxon>
        <taxon>Ochrophyta</taxon>
        <taxon>Bacillariophyta</taxon>
        <taxon>Bacillariophyceae</taxon>
        <taxon>Bacillariophycidae</taxon>
        <taxon>Bacillariales</taxon>
        <taxon>Bacillariaceae</taxon>
        <taxon>Nitzschia</taxon>
    </lineage>
</organism>
<reference evidence="2" key="2">
    <citation type="submission" date="2021-04" db="EMBL/GenBank/DDBJ databases">
        <authorList>
            <person name="Podell S."/>
        </authorList>
    </citation>
    <scope>NUCLEOTIDE SEQUENCE</scope>
    <source>
        <strain evidence="2">Hildebrandi</strain>
    </source>
</reference>
<gene>
    <name evidence="3" type="ORF">IV203_015279</name>
    <name evidence="2" type="ORF">IV203_020234</name>
</gene>